<dbReference type="InterPro" id="IPR010982">
    <property type="entry name" value="Lambda_DNA-bd_dom_sf"/>
</dbReference>
<keyword evidence="2" id="KW-0238">DNA-binding</keyword>
<dbReference type="PANTHER" id="PTHR30146">
    <property type="entry name" value="LACI-RELATED TRANSCRIPTIONAL REPRESSOR"/>
    <property type="match status" value="1"/>
</dbReference>
<evidence type="ECO:0000313" key="5">
    <source>
        <dbReference type="EMBL" id="OPJ61557.1"/>
    </source>
</evidence>
<keyword evidence="1" id="KW-0805">Transcription regulation</keyword>
<dbReference type="SMART" id="SM00354">
    <property type="entry name" value="HTH_LACI"/>
    <property type="match status" value="1"/>
</dbReference>
<dbReference type="AlphaFoldDB" id="A0A1V4IQ13"/>
<name>A0A1V4IQ13_9CLOT</name>
<dbReference type="InterPro" id="IPR046335">
    <property type="entry name" value="LacI/GalR-like_sensor"/>
</dbReference>
<dbReference type="Gene3D" id="3.40.50.2300">
    <property type="match status" value="2"/>
</dbReference>
<dbReference type="GO" id="GO:0000976">
    <property type="term" value="F:transcription cis-regulatory region binding"/>
    <property type="evidence" value="ECO:0007669"/>
    <property type="project" value="TreeGrafter"/>
</dbReference>
<dbReference type="Pfam" id="PF00356">
    <property type="entry name" value="LacI"/>
    <property type="match status" value="1"/>
</dbReference>
<organism evidence="5 6">
    <name type="scientific">Clostridium oryzae</name>
    <dbReference type="NCBI Taxonomy" id="1450648"/>
    <lineage>
        <taxon>Bacteria</taxon>
        <taxon>Bacillati</taxon>
        <taxon>Bacillota</taxon>
        <taxon>Clostridia</taxon>
        <taxon>Eubacteriales</taxon>
        <taxon>Clostridiaceae</taxon>
        <taxon>Clostridium</taxon>
    </lineage>
</organism>
<dbReference type="GO" id="GO:0003700">
    <property type="term" value="F:DNA-binding transcription factor activity"/>
    <property type="evidence" value="ECO:0007669"/>
    <property type="project" value="TreeGrafter"/>
</dbReference>
<reference evidence="5 6" key="1">
    <citation type="submission" date="2017-03" db="EMBL/GenBank/DDBJ databases">
        <title>Genome sequence of Clostridium oryzae DSM 28571.</title>
        <authorList>
            <person name="Poehlein A."/>
            <person name="Daniel R."/>
        </authorList>
    </citation>
    <scope>NUCLEOTIDE SEQUENCE [LARGE SCALE GENOMIC DNA]</scope>
    <source>
        <strain evidence="5 6">DSM 28571</strain>
    </source>
</reference>
<dbReference type="Proteomes" id="UP000190080">
    <property type="component" value="Unassembled WGS sequence"/>
</dbReference>
<dbReference type="Gene3D" id="1.10.260.40">
    <property type="entry name" value="lambda repressor-like DNA-binding domains"/>
    <property type="match status" value="1"/>
</dbReference>
<accession>A0A1V4IQ13</accession>
<dbReference type="Pfam" id="PF13377">
    <property type="entry name" value="Peripla_BP_3"/>
    <property type="match status" value="1"/>
</dbReference>
<proteinExistence type="predicted"/>
<dbReference type="SUPFAM" id="SSF53822">
    <property type="entry name" value="Periplasmic binding protein-like I"/>
    <property type="match status" value="1"/>
</dbReference>
<dbReference type="InterPro" id="IPR028082">
    <property type="entry name" value="Peripla_BP_I"/>
</dbReference>
<dbReference type="CDD" id="cd01392">
    <property type="entry name" value="HTH_LacI"/>
    <property type="match status" value="1"/>
</dbReference>
<feature type="domain" description="HTH lacI-type" evidence="4">
    <location>
        <begin position="1"/>
        <end position="53"/>
    </location>
</feature>
<evidence type="ECO:0000259" key="4">
    <source>
        <dbReference type="PROSITE" id="PS50932"/>
    </source>
</evidence>
<dbReference type="PANTHER" id="PTHR30146:SF109">
    <property type="entry name" value="HTH-TYPE TRANSCRIPTIONAL REGULATOR GALS"/>
    <property type="match status" value="1"/>
</dbReference>
<sequence>MQDIADRIGVSKVTVSKALTGKGDISESMRQKIIQVANEIGYLYNAKGKMLKMDLTYSIGIITSEKFFGQDDYFYVKLYKTLSEELEKLNYTSMFNIVTFENEKNLNVPRMLLEQKIDGVIILGQLSREYLNKILECKFPTIFLDFYYDNMRVDSIITDNFFGMYELTNYLIENGHRKIAYVGNLNLTSSIQDRFLGYYKSILEYQLEFNEDWVIKDRKDNSEWAEMKLPQNMPTAFVCNCDKTALKLVEQLTRMGYSVPEDYSVVGFDDSEHARISVPNITTVKVDISEMSRVTAKMIAKKIKNKDRKYGRVLIHGKIVVRDSVKRMNQF</sequence>
<comment type="caution">
    <text evidence="5">The sequence shown here is derived from an EMBL/GenBank/DDBJ whole genome shotgun (WGS) entry which is preliminary data.</text>
</comment>
<evidence type="ECO:0000313" key="6">
    <source>
        <dbReference type="Proteomes" id="UP000190080"/>
    </source>
</evidence>
<evidence type="ECO:0000256" key="3">
    <source>
        <dbReference type="ARBA" id="ARBA00023163"/>
    </source>
</evidence>
<evidence type="ECO:0000256" key="2">
    <source>
        <dbReference type="ARBA" id="ARBA00023125"/>
    </source>
</evidence>
<keyword evidence="6" id="KW-1185">Reference proteome</keyword>
<dbReference type="CDD" id="cd19974">
    <property type="entry name" value="PBP1_LacI-like"/>
    <property type="match status" value="1"/>
</dbReference>
<protein>
    <submittedName>
        <fullName evidence="5">Putative HTH-type transcriptional repressor ExuR</fullName>
    </submittedName>
</protein>
<keyword evidence="3" id="KW-0804">Transcription</keyword>
<dbReference type="SUPFAM" id="SSF47413">
    <property type="entry name" value="lambda repressor-like DNA-binding domains"/>
    <property type="match status" value="1"/>
</dbReference>
<gene>
    <name evidence="5" type="primary">exuR</name>
    <name evidence="5" type="ORF">CLORY_22390</name>
</gene>
<dbReference type="InterPro" id="IPR000843">
    <property type="entry name" value="HTH_LacI"/>
</dbReference>
<dbReference type="PROSITE" id="PS50932">
    <property type="entry name" value="HTH_LACI_2"/>
    <property type="match status" value="1"/>
</dbReference>
<dbReference type="EMBL" id="MZGV01000021">
    <property type="protein sequence ID" value="OPJ61557.1"/>
    <property type="molecule type" value="Genomic_DNA"/>
</dbReference>
<dbReference type="OrthoDB" id="43195at2"/>
<dbReference type="STRING" id="1450648.CLORY_22390"/>
<evidence type="ECO:0000256" key="1">
    <source>
        <dbReference type="ARBA" id="ARBA00023015"/>
    </source>
</evidence>